<dbReference type="Proteomes" id="UP000253951">
    <property type="component" value="Chromosome"/>
</dbReference>
<dbReference type="RefSeq" id="WP_114676723.1">
    <property type="nucleotide sequence ID" value="NZ_CP031188.1"/>
</dbReference>
<evidence type="ECO:0000313" key="1">
    <source>
        <dbReference type="EMBL" id="AXG72960.1"/>
    </source>
</evidence>
<organism evidence="1 2">
    <name type="scientific">Flavobacterium arcticum</name>
    <dbReference type="NCBI Taxonomy" id="1784713"/>
    <lineage>
        <taxon>Bacteria</taxon>
        <taxon>Pseudomonadati</taxon>
        <taxon>Bacteroidota</taxon>
        <taxon>Flavobacteriia</taxon>
        <taxon>Flavobacteriales</taxon>
        <taxon>Flavobacteriaceae</taxon>
        <taxon>Flavobacterium</taxon>
    </lineage>
</organism>
<reference evidence="1 2" key="1">
    <citation type="submission" date="2018-07" db="EMBL/GenBank/DDBJ databases">
        <title>Complete genome sequence of Flavobacterium arcticum type strain SM1502T.</title>
        <authorList>
            <person name="Li Y."/>
            <person name="Li D.-D."/>
        </authorList>
    </citation>
    <scope>NUCLEOTIDE SEQUENCE [LARGE SCALE GENOMIC DNA]</scope>
    <source>
        <strain evidence="1 2">SM1502</strain>
    </source>
</reference>
<accession>A0A345H8Q0</accession>
<gene>
    <name evidence="1" type="ORF">DVK85_01410</name>
</gene>
<dbReference type="OrthoDB" id="9995104at2"/>
<proteinExistence type="predicted"/>
<protein>
    <submittedName>
        <fullName evidence="1">Uncharacterized protein</fullName>
    </submittedName>
</protein>
<dbReference type="KEGG" id="fat:DVK85_01410"/>
<dbReference type="EMBL" id="CP031188">
    <property type="protein sequence ID" value="AXG72960.1"/>
    <property type="molecule type" value="Genomic_DNA"/>
</dbReference>
<evidence type="ECO:0000313" key="2">
    <source>
        <dbReference type="Proteomes" id="UP000253951"/>
    </source>
</evidence>
<keyword evidence="2" id="KW-1185">Reference proteome</keyword>
<dbReference type="AlphaFoldDB" id="A0A345H8Q0"/>
<name>A0A345H8Q0_9FLAO</name>
<sequence length="111" mass="13379">MHWKTKQKLRRATKLYIVEPEHDKTNEIKIQLSKIEYCCIYLNEPFSQKIEYKDLRARGFNYDPSRDTHIVHYSSKEVIRVLRNSINFSDNNNDTIEKLIELIQSLENKHI</sequence>